<dbReference type="PIRSF" id="PIRSF004803">
    <property type="entry name" value="RnjA"/>
    <property type="match status" value="1"/>
</dbReference>
<dbReference type="PANTHER" id="PTHR43694">
    <property type="entry name" value="RIBONUCLEASE J"/>
    <property type="match status" value="1"/>
</dbReference>
<comment type="similarity">
    <text evidence="10">Belongs to the metallo-beta-lactamase superfamily. RNA-metabolizing metallo-beta-lactamase-like family. Bacterial RNase J subfamily.</text>
</comment>
<reference evidence="16" key="2">
    <citation type="submission" date="2021-04" db="EMBL/GenBank/DDBJ databases">
        <authorList>
            <person name="Gilroy R."/>
        </authorList>
    </citation>
    <scope>NUCLEOTIDE SEQUENCE</scope>
    <source>
        <strain evidence="16">5790</strain>
    </source>
</reference>
<dbReference type="GO" id="GO:0005737">
    <property type="term" value="C:cytoplasm"/>
    <property type="evidence" value="ECO:0007669"/>
    <property type="project" value="UniProtKB-SubCell"/>
</dbReference>
<comment type="subunit">
    <text evidence="10">Homodimer, may be a subunit of the RNA degradosome.</text>
</comment>
<evidence type="ECO:0000256" key="13">
    <source>
        <dbReference type="PIRSR" id="PIRSR004803-3"/>
    </source>
</evidence>
<dbReference type="Gene3D" id="3.60.15.10">
    <property type="entry name" value="Ribonuclease Z/Hydroxyacylglutathione hydrolase-like"/>
    <property type="match status" value="1"/>
</dbReference>
<dbReference type="HAMAP" id="MF_01491">
    <property type="entry name" value="RNase_J_bact"/>
    <property type="match status" value="1"/>
</dbReference>
<dbReference type="GO" id="GO:0004521">
    <property type="term" value="F:RNA endonuclease activity"/>
    <property type="evidence" value="ECO:0007669"/>
    <property type="project" value="UniProtKB-UniRule"/>
</dbReference>
<evidence type="ECO:0000256" key="1">
    <source>
        <dbReference type="ARBA" id="ARBA00004496"/>
    </source>
</evidence>
<keyword evidence="9 10" id="KW-0694">RNA-binding</keyword>
<accession>A0A9D1PQR5</accession>
<organism evidence="16 17">
    <name type="scientific">Candidatus Monoglobus merdigallinarum</name>
    <dbReference type="NCBI Taxonomy" id="2838698"/>
    <lineage>
        <taxon>Bacteria</taxon>
        <taxon>Bacillati</taxon>
        <taxon>Bacillota</taxon>
        <taxon>Clostridia</taxon>
        <taxon>Monoglobales</taxon>
        <taxon>Monoglobaceae</taxon>
        <taxon>Monoglobus</taxon>
    </lineage>
</organism>
<feature type="binding site" evidence="13">
    <location>
        <position position="107"/>
    </location>
    <ligand>
        <name>Zn(2+)</name>
        <dbReference type="ChEBI" id="CHEBI:29105"/>
        <label>1</label>
        <note>catalytic</note>
    </ligand>
</feature>
<gene>
    <name evidence="10" type="primary">rnj</name>
    <name evidence="16" type="ORF">H9900_01195</name>
</gene>
<dbReference type="Pfam" id="PF00753">
    <property type="entry name" value="Lactamase_B"/>
    <property type="match status" value="1"/>
</dbReference>
<evidence type="ECO:0000256" key="2">
    <source>
        <dbReference type="ARBA" id="ARBA00022490"/>
    </source>
</evidence>
<protein>
    <recommendedName>
        <fullName evidence="10">Ribonuclease J</fullName>
        <shortName evidence="10">RNase J</shortName>
        <ecNumber evidence="10">3.1.-.-</ecNumber>
    </recommendedName>
</protein>
<evidence type="ECO:0000256" key="12">
    <source>
        <dbReference type="PIRSR" id="PIRSR004803-2"/>
    </source>
</evidence>
<keyword evidence="4 13" id="KW-0479">Metal-binding</keyword>
<keyword evidence="6 10" id="KW-0378">Hydrolase</keyword>
<evidence type="ECO:0000256" key="11">
    <source>
        <dbReference type="PIRSR" id="PIRSR004803-1"/>
    </source>
</evidence>
<dbReference type="InterPro" id="IPR004613">
    <property type="entry name" value="RNase_J"/>
</dbReference>
<evidence type="ECO:0000256" key="6">
    <source>
        <dbReference type="ARBA" id="ARBA00022801"/>
    </source>
</evidence>
<feature type="binding site" evidence="13">
    <location>
        <position position="106"/>
    </location>
    <ligand>
        <name>Zn(2+)</name>
        <dbReference type="ChEBI" id="CHEBI:29105"/>
        <label>1</label>
        <note>catalytic</note>
    </ligand>
</feature>
<dbReference type="CDD" id="cd07714">
    <property type="entry name" value="RNaseJ_MBL-fold"/>
    <property type="match status" value="1"/>
</dbReference>
<dbReference type="InterPro" id="IPR055132">
    <property type="entry name" value="RNase_J_b_CASP"/>
</dbReference>
<dbReference type="EC" id="3.1.-.-" evidence="10"/>
<comment type="cofactor">
    <cofactor evidence="13">
        <name>Zn(2+)</name>
        <dbReference type="ChEBI" id="CHEBI:29105"/>
    </cofactor>
    <text evidence="13">Binds 2 Zn(2+) ions per subunit. It is not clear if Zn(2+) or Mg(2+) is physiologically important.</text>
</comment>
<dbReference type="Pfam" id="PF22505">
    <property type="entry name" value="RNase_J_b_CASP"/>
    <property type="match status" value="1"/>
</dbReference>
<dbReference type="GO" id="GO:0003723">
    <property type="term" value="F:RNA binding"/>
    <property type="evidence" value="ECO:0007669"/>
    <property type="project" value="UniProtKB-UniRule"/>
</dbReference>
<feature type="binding site" evidence="13">
    <location>
        <position position="192"/>
    </location>
    <ligand>
        <name>Zn(2+)</name>
        <dbReference type="ChEBI" id="CHEBI:29105"/>
        <label>1</label>
        <note>catalytic</note>
    </ligand>
</feature>
<feature type="compositionally biased region" description="Basic and acidic residues" evidence="14">
    <location>
        <begin position="1"/>
        <end position="26"/>
    </location>
</feature>
<dbReference type="SUPFAM" id="SSF56281">
    <property type="entry name" value="Metallo-hydrolase/oxidoreductase"/>
    <property type="match status" value="1"/>
</dbReference>
<feature type="binding site" evidence="10 12">
    <location>
        <begin position="396"/>
        <end position="400"/>
    </location>
    <ligand>
        <name>substrate</name>
    </ligand>
</feature>
<feature type="binding site" evidence="12">
    <location>
        <begin position="264"/>
        <end position="266"/>
    </location>
    <ligand>
        <name>substrate</name>
    </ligand>
</feature>
<sequence length="587" mass="64449">MTKFGGKDDRGSGRDGHVPRNGENRRGGRTNKPQNPIRIIPLGGLNEIGKNLTVFEYEDDAVILDCGMAFPDDEMLGVDIVIPDITYLHKIAERIRGIVLTHGHEDHIGALPYVLKEFSVPVYGTRLTLGILKNKLKEHGILNEAKLNTISAGDRVRLGAFTAEFIHTNHSIADSVAIALHTPAGVILHTGDFKIDSTPIDSDMIDLARFGELGKEGVLALMSDSTNADRPGVTYSEKTIGKTFDNLFEKADHAKQRIIVATFASNVHRVQQIIDAAVKYKRKVAVSGRSMENVIQAAIELKYMHVPDNTLIGLDEINKYPKEQLVVVTTGSQGESMAALTRMAFTSHKKINIEPGDLVIISASPIPGNEKSVANVVNELLKHGAEVVYEKQADVHVSGHACQEELKMILSLVKPQYFIPVHGEYRHLCKHRDLAVSTGIDPKKIFVLDIGNVLEISRASAKITGVVPAGKVLVDGLGVGDVGNIVLRDRKHLAEDGIIIVVMTIEKESGVCVSGPDIISRGFVYVRESEDLMEAIRKQTEQVIDNCLSGRALDWTTLKTRVKNEVGNYLYAKTKRRPMILPIIMEV</sequence>
<evidence type="ECO:0000256" key="9">
    <source>
        <dbReference type="ARBA" id="ARBA00022884"/>
    </source>
</evidence>
<dbReference type="Gene3D" id="3.10.20.580">
    <property type="match status" value="1"/>
</dbReference>
<feature type="binding site" evidence="13">
    <location>
        <position position="77"/>
    </location>
    <ligand>
        <name>Ca(2+)</name>
        <dbReference type="ChEBI" id="CHEBI:29108"/>
    </ligand>
</feature>
<dbReference type="GO" id="GO:0006364">
    <property type="term" value="P:rRNA processing"/>
    <property type="evidence" value="ECO:0007669"/>
    <property type="project" value="UniProtKB-UniRule"/>
</dbReference>
<dbReference type="InterPro" id="IPR030854">
    <property type="entry name" value="RNase_J_bac"/>
</dbReference>
<comment type="caution">
    <text evidence="16">The sequence shown here is derived from an EMBL/GenBank/DDBJ whole genome shotgun (WGS) entry which is preliminary data.</text>
</comment>
<dbReference type="AlphaFoldDB" id="A0A9D1PQR5"/>
<feature type="binding site" evidence="13">
    <location>
        <position position="104"/>
    </location>
    <ligand>
        <name>Zn(2+)</name>
        <dbReference type="ChEBI" id="CHEBI:29105"/>
        <label>1</label>
        <note>catalytic</note>
    </ligand>
</feature>
<evidence type="ECO:0000256" key="3">
    <source>
        <dbReference type="ARBA" id="ARBA00022722"/>
    </source>
</evidence>
<keyword evidence="2 10" id="KW-0963">Cytoplasm</keyword>
<evidence type="ECO:0000313" key="16">
    <source>
        <dbReference type="EMBL" id="HIV85406.1"/>
    </source>
</evidence>
<evidence type="ECO:0000256" key="4">
    <source>
        <dbReference type="ARBA" id="ARBA00022723"/>
    </source>
</evidence>
<dbReference type="EMBL" id="DXIJ01000024">
    <property type="protein sequence ID" value="HIV85406.1"/>
    <property type="molecule type" value="Genomic_DNA"/>
</dbReference>
<dbReference type="InterPro" id="IPR042173">
    <property type="entry name" value="RNase_J_2"/>
</dbReference>
<dbReference type="Proteomes" id="UP000824162">
    <property type="component" value="Unassembled WGS sequence"/>
</dbReference>
<reference evidence="16" key="1">
    <citation type="journal article" date="2021" name="PeerJ">
        <title>Extensive microbial diversity within the chicken gut microbiome revealed by metagenomics and culture.</title>
        <authorList>
            <person name="Gilroy R."/>
            <person name="Ravi A."/>
            <person name="Getino M."/>
            <person name="Pursley I."/>
            <person name="Horton D.L."/>
            <person name="Alikhan N.F."/>
            <person name="Baker D."/>
            <person name="Gharbi K."/>
            <person name="Hall N."/>
            <person name="Watson M."/>
            <person name="Adriaenssens E.M."/>
            <person name="Foster-Nyarko E."/>
            <person name="Jarju S."/>
            <person name="Secka A."/>
            <person name="Antonio M."/>
            <person name="Oren A."/>
            <person name="Chaudhuri R.R."/>
            <person name="La Ragione R."/>
            <person name="Hildebrand F."/>
            <person name="Pallen M.J."/>
        </authorList>
    </citation>
    <scope>NUCLEOTIDE SEQUENCE</scope>
    <source>
        <strain evidence="16">5790</strain>
    </source>
</reference>
<dbReference type="FunFam" id="3.10.20.580:FF:000001">
    <property type="entry name" value="Ribonuclease J"/>
    <property type="match status" value="1"/>
</dbReference>
<feature type="active site" description="Proton acceptor" evidence="11">
    <location>
        <position position="400"/>
    </location>
</feature>
<evidence type="ECO:0000256" key="8">
    <source>
        <dbReference type="ARBA" id="ARBA00022839"/>
    </source>
</evidence>
<evidence type="ECO:0000256" key="7">
    <source>
        <dbReference type="ARBA" id="ARBA00022833"/>
    </source>
</evidence>
<keyword evidence="13" id="KW-0106">Calcium</keyword>
<dbReference type="PANTHER" id="PTHR43694:SF1">
    <property type="entry name" value="RIBONUCLEASE J"/>
    <property type="match status" value="1"/>
</dbReference>
<feature type="binding site" evidence="13">
    <location>
        <position position="170"/>
    </location>
    <ligand>
        <name>Zn(2+)</name>
        <dbReference type="ChEBI" id="CHEBI:29105"/>
        <label>1</label>
        <note>catalytic</note>
    </ligand>
</feature>
<dbReference type="Pfam" id="PF17770">
    <property type="entry name" value="RNase_J_C"/>
    <property type="match status" value="1"/>
</dbReference>
<comment type="cofactor">
    <cofactor evidence="13">
        <name>Ca(2+)</name>
        <dbReference type="ChEBI" id="CHEBI:29108"/>
    </cofactor>
    <text evidence="13">Binds 1 Ca(2+) cation per subunit. Seen in 1 crystal structure, it is not clear if it is physiologically important.</text>
</comment>
<keyword evidence="7 13" id="KW-0862">Zinc</keyword>
<feature type="binding site" evidence="13">
    <location>
        <position position="79"/>
    </location>
    <ligand>
        <name>Zn(2+)</name>
        <dbReference type="ChEBI" id="CHEBI:29105"/>
        <label>2</label>
        <note>catalytic</note>
    </ligand>
</feature>
<keyword evidence="3 10" id="KW-0540">Nuclease</keyword>
<evidence type="ECO:0000259" key="15">
    <source>
        <dbReference type="SMART" id="SM00849"/>
    </source>
</evidence>
<dbReference type="Gene3D" id="3.40.50.10710">
    <property type="entry name" value="Metallo-hydrolase/oxidoreductase"/>
    <property type="match status" value="1"/>
</dbReference>
<dbReference type="Pfam" id="PF07521">
    <property type="entry name" value="RMMBL"/>
    <property type="match status" value="1"/>
</dbReference>
<feature type="active site" description="Proton donor" evidence="11">
    <location>
        <position position="224"/>
    </location>
</feature>
<dbReference type="GO" id="GO:0008270">
    <property type="term" value="F:zinc ion binding"/>
    <property type="evidence" value="ECO:0007669"/>
    <property type="project" value="InterPro"/>
</dbReference>
<dbReference type="GO" id="GO:0004534">
    <property type="term" value="F:5'-3' RNA exonuclease activity"/>
    <property type="evidence" value="ECO:0007669"/>
    <property type="project" value="UniProtKB-UniRule"/>
</dbReference>
<evidence type="ECO:0000313" key="17">
    <source>
        <dbReference type="Proteomes" id="UP000824162"/>
    </source>
</evidence>
<name>A0A9D1PQR5_9FIRM</name>
<comment type="subcellular location">
    <subcellularLocation>
        <location evidence="1 10">Cytoplasm</location>
    </subcellularLocation>
</comment>
<feature type="binding site" evidence="13">
    <location>
        <position position="475"/>
    </location>
    <ligand>
        <name>Ca(2+)</name>
        <dbReference type="ChEBI" id="CHEBI:29108"/>
    </ligand>
</feature>
<dbReference type="SMART" id="SM00849">
    <property type="entry name" value="Lactamase_B"/>
    <property type="match status" value="1"/>
</dbReference>
<proteinExistence type="inferred from homology"/>
<keyword evidence="10" id="KW-0698">rRNA processing</keyword>
<feature type="region of interest" description="Disordered" evidence="14">
    <location>
        <begin position="1"/>
        <end position="37"/>
    </location>
</feature>
<dbReference type="NCBIfam" id="TIGR00649">
    <property type="entry name" value="MG423"/>
    <property type="match status" value="1"/>
</dbReference>
<dbReference type="InterPro" id="IPR041636">
    <property type="entry name" value="RNase_J_C"/>
</dbReference>
<comment type="function">
    <text evidence="10">An RNase that has 5'-3' exonuclease and possibly endonuclease activity. Involved in maturation of rRNA and in some organisms also mRNA maturation and/or decay.</text>
</comment>
<dbReference type="InterPro" id="IPR036866">
    <property type="entry name" value="RibonucZ/Hydroxyglut_hydro"/>
</dbReference>
<feature type="binding site" evidence="13">
    <location>
        <position position="102"/>
    </location>
    <ligand>
        <name>Zn(2+)</name>
        <dbReference type="ChEBI" id="CHEBI:29105"/>
        <label>1</label>
        <note>catalytic</note>
    </ligand>
</feature>
<dbReference type="InterPro" id="IPR001279">
    <property type="entry name" value="Metallo-B-lactamas"/>
</dbReference>
<evidence type="ECO:0000256" key="5">
    <source>
        <dbReference type="ARBA" id="ARBA00022759"/>
    </source>
</evidence>
<feature type="binding site" evidence="13">
    <location>
        <position position="422"/>
    </location>
    <ligand>
        <name>Zn(2+)</name>
        <dbReference type="ChEBI" id="CHEBI:29105"/>
        <label>1</label>
        <note>catalytic</note>
    </ligand>
</feature>
<evidence type="ECO:0000256" key="10">
    <source>
        <dbReference type="HAMAP-Rule" id="MF_01491"/>
    </source>
</evidence>
<feature type="domain" description="Metallo-beta-lactamase" evidence="15">
    <location>
        <begin position="49"/>
        <end position="244"/>
    </location>
</feature>
<dbReference type="InterPro" id="IPR011108">
    <property type="entry name" value="RMMBL"/>
</dbReference>
<keyword evidence="8 10" id="KW-0269">Exonuclease</keyword>
<evidence type="ECO:0000256" key="14">
    <source>
        <dbReference type="SAM" id="MobiDB-lite"/>
    </source>
</evidence>
<keyword evidence="5 10" id="KW-0255">Endonuclease</keyword>